<evidence type="ECO:0000313" key="5">
    <source>
        <dbReference type="Proteomes" id="UP000092698"/>
    </source>
</evidence>
<dbReference type="InterPro" id="IPR051158">
    <property type="entry name" value="Metallophosphoesterase_sf"/>
</dbReference>
<evidence type="ECO:0000256" key="2">
    <source>
        <dbReference type="ARBA" id="ARBA00022801"/>
    </source>
</evidence>
<organism evidence="4 5">
    <name type="scientific">Paraurantiacibacter namhicola</name>
    <dbReference type="NCBI Taxonomy" id="645517"/>
    <lineage>
        <taxon>Bacteria</taxon>
        <taxon>Pseudomonadati</taxon>
        <taxon>Pseudomonadota</taxon>
        <taxon>Alphaproteobacteria</taxon>
        <taxon>Sphingomonadales</taxon>
        <taxon>Erythrobacteraceae</taxon>
        <taxon>Paraurantiacibacter</taxon>
    </lineage>
</organism>
<name>A0A1C7DA61_9SPHN</name>
<dbReference type="EMBL" id="CP016545">
    <property type="protein sequence ID" value="ANU08262.1"/>
    <property type="molecule type" value="Genomic_DNA"/>
</dbReference>
<dbReference type="PATRIC" id="fig|645517.4.peg.1954"/>
<proteinExistence type="predicted"/>
<feature type="domain" description="Calcineurin-like phosphoesterase" evidence="3">
    <location>
        <begin position="62"/>
        <end position="225"/>
    </location>
</feature>
<dbReference type="InterPro" id="IPR004843">
    <property type="entry name" value="Calcineurin-like_PHP"/>
</dbReference>
<dbReference type="RefSeq" id="WP_067788220.1">
    <property type="nucleotide sequence ID" value="NZ_CP016545.1"/>
</dbReference>
<dbReference type="SUPFAM" id="SSF56300">
    <property type="entry name" value="Metallo-dependent phosphatases"/>
    <property type="match status" value="1"/>
</dbReference>
<dbReference type="Pfam" id="PF00149">
    <property type="entry name" value="Metallophos"/>
    <property type="match status" value="1"/>
</dbReference>
<dbReference type="GO" id="GO:0016020">
    <property type="term" value="C:membrane"/>
    <property type="evidence" value="ECO:0007669"/>
    <property type="project" value="GOC"/>
</dbReference>
<keyword evidence="1" id="KW-0479">Metal-binding</keyword>
<evidence type="ECO:0000259" key="3">
    <source>
        <dbReference type="Pfam" id="PF00149"/>
    </source>
</evidence>
<dbReference type="PANTHER" id="PTHR31302">
    <property type="entry name" value="TRANSMEMBRANE PROTEIN WITH METALLOPHOSPHOESTERASE DOMAIN-RELATED"/>
    <property type="match status" value="1"/>
</dbReference>
<keyword evidence="5" id="KW-1185">Reference proteome</keyword>
<reference evidence="4 5" key="1">
    <citation type="submission" date="2016-07" db="EMBL/GenBank/DDBJ databases">
        <title>Complete genome sequence of Altererythrobacter namhicola JCM 16345T, containing esterase-encoding genes.</title>
        <authorList>
            <person name="Cheng H."/>
            <person name="Wu Y.-H."/>
            <person name="Jian S.-L."/>
            <person name="Huo Y.-Y."/>
            <person name="Wang C.-S."/>
            <person name="Xu X.-W."/>
        </authorList>
    </citation>
    <scope>NUCLEOTIDE SEQUENCE [LARGE SCALE GENOMIC DNA]</scope>
    <source>
        <strain evidence="4 5">JCM 16345</strain>
    </source>
</reference>
<accession>A0A1C7DA61</accession>
<dbReference type="GO" id="GO:0009245">
    <property type="term" value="P:lipid A biosynthetic process"/>
    <property type="evidence" value="ECO:0007669"/>
    <property type="project" value="TreeGrafter"/>
</dbReference>
<gene>
    <name evidence="4" type="ORF">A6F65_01971</name>
</gene>
<dbReference type="Proteomes" id="UP000092698">
    <property type="component" value="Chromosome"/>
</dbReference>
<dbReference type="GO" id="GO:0046872">
    <property type="term" value="F:metal ion binding"/>
    <property type="evidence" value="ECO:0007669"/>
    <property type="project" value="UniProtKB-KW"/>
</dbReference>
<dbReference type="PANTHER" id="PTHR31302:SF31">
    <property type="entry name" value="PHOSPHODIESTERASE YAEI"/>
    <property type="match status" value="1"/>
</dbReference>
<evidence type="ECO:0000313" key="4">
    <source>
        <dbReference type="EMBL" id="ANU08262.1"/>
    </source>
</evidence>
<dbReference type="AlphaFoldDB" id="A0A1C7DA61"/>
<keyword evidence="2 4" id="KW-0378">Hydrolase</keyword>
<dbReference type="OrthoDB" id="9780884at2"/>
<dbReference type="Gene3D" id="3.60.21.10">
    <property type="match status" value="1"/>
</dbReference>
<dbReference type="EC" id="3.1.-.-" evidence="4"/>
<dbReference type="STRING" id="645517.A6F65_01971"/>
<dbReference type="KEGG" id="anh:A6F65_01971"/>
<sequence length="287" mass="30237">MIHQPGQEQRPYRKRKRKLALAITLALAVGLAGKAWSDTMAVPEVVSVAFSTQLGSANLPVRIALLSDIHVAGPDMPPSRLRGIVKQVNALKPDLVLIAGDMVSEKRTATQLYSAQEAIEPLAELVAPLGVIAVPGNHDHWLDIGEVTEAFGKAGVSVLANDAVQAGPLAIAGVDDDFTGRADLERTLGAARGLSGPLIILTHSPDIFPQVPDGSGLVLAGHTHCGQIAWPWGGSPATMSRYGQRYACGVTRERGNMLVTSGGLGTSVLPFRLFTRPQIWLVTVGGS</sequence>
<evidence type="ECO:0000256" key="1">
    <source>
        <dbReference type="ARBA" id="ARBA00022723"/>
    </source>
</evidence>
<dbReference type="CDD" id="cd07385">
    <property type="entry name" value="MPP_YkuE_C"/>
    <property type="match status" value="1"/>
</dbReference>
<dbReference type="GO" id="GO:0008758">
    <property type="term" value="F:UDP-2,3-diacylglucosamine hydrolase activity"/>
    <property type="evidence" value="ECO:0007669"/>
    <property type="project" value="TreeGrafter"/>
</dbReference>
<protein>
    <submittedName>
        <fullName evidence="4">Putative metallophosphoesterase</fullName>
        <ecNumber evidence="4">3.1.-.-</ecNumber>
    </submittedName>
</protein>
<dbReference type="InterPro" id="IPR029052">
    <property type="entry name" value="Metallo-depent_PP-like"/>
</dbReference>